<dbReference type="Pfam" id="PF00149">
    <property type="entry name" value="Metallophos"/>
    <property type="match status" value="1"/>
</dbReference>
<gene>
    <name evidence="2" type="ORF">Gaeavirus8_18</name>
</gene>
<dbReference type="GO" id="GO:0016787">
    <property type="term" value="F:hydrolase activity"/>
    <property type="evidence" value="ECO:0007669"/>
    <property type="project" value="InterPro"/>
</dbReference>
<organism evidence="2">
    <name type="scientific">Gaeavirus sp</name>
    <dbReference type="NCBI Taxonomy" id="2487767"/>
    <lineage>
        <taxon>Viruses</taxon>
        <taxon>Varidnaviria</taxon>
        <taxon>Bamfordvirae</taxon>
        <taxon>Nucleocytoviricota</taxon>
        <taxon>Megaviricetes</taxon>
        <taxon>Imitervirales</taxon>
        <taxon>Mimiviridae</taxon>
        <taxon>Klosneuvirinae</taxon>
    </lineage>
</organism>
<dbReference type="EMBL" id="MK072206">
    <property type="protein sequence ID" value="AYV80087.1"/>
    <property type="molecule type" value="Genomic_DNA"/>
</dbReference>
<protein>
    <recommendedName>
        <fullName evidence="1">Calcineurin-like phosphoesterase domain-containing protein</fullName>
    </recommendedName>
</protein>
<reference evidence="2" key="1">
    <citation type="submission" date="2018-10" db="EMBL/GenBank/DDBJ databases">
        <title>Hidden diversity of soil giant viruses.</title>
        <authorList>
            <person name="Schulz F."/>
            <person name="Alteio L."/>
            <person name="Goudeau D."/>
            <person name="Ryan E.M."/>
            <person name="Malmstrom R.R."/>
            <person name="Blanchard J."/>
            <person name="Woyke T."/>
        </authorList>
    </citation>
    <scope>NUCLEOTIDE SEQUENCE</scope>
    <source>
        <strain evidence="2">GAV1</strain>
    </source>
</reference>
<dbReference type="PANTHER" id="PTHR46546:SF4">
    <property type="entry name" value="SHEWANELLA-LIKE PROTEIN PHOSPHATASE 1"/>
    <property type="match status" value="1"/>
</dbReference>
<name>A0A3G4ZYV1_9VIRU</name>
<proteinExistence type="predicted"/>
<sequence>MIEQDDGFSGIFTSKSDSIYIMGDIHGDYQCFIHCLVDLCQTCSVTELIDDTEFNYMDREILEWNPGCSSTVVFCGDLIHRKRFADHVLDDECSDIYIIKTLLRLKKDAIKNNGNIIIISGNHEIMSLLQPDENVYTSPKNLAANLRFFTDKKFINEYIKNSYAWIKINDILITHGGLCSDYLDFIDTSGTDLSNMDVVKFINDKYHEYFTNFNYKDTRKDKVGYNLFIEYDTDNKKKHNMFWCREWGYSGIDCDKYKKILSQVECTKMIIAHCPQFLSPDKPKMINFECKDNTNTNIFNLARIDLGMSRSFDYNKETNFMYYLNNNYNRKMSVLKLSIKDDDTLYFNTEGIITHKLSCIQYLLLKYGLKKSDWTKKNIDTDWIGFKYINTVIDKRKPPACDVNITQTKFVSRSERAQPFDDPNSKSVIMCLLFPLISIGVDTITSINEYHALLE</sequence>
<dbReference type="InterPro" id="IPR029052">
    <property type="entry name" value="Metallo-depent_PP-like"/>
</dbReference>
<feature type="domain" description="Calcineurin-like phosphoesterase" evidence="1">
    <location>
        <begin position="19"/>
        <end position="202"/>
    </location>
</feature>
<dbReference type="SUPFAM" id="SSF56300">
    <property type="entry name" value="Metallo-dependent phosphatases"/>
    <property type="match status" value="1"/>
</dbReference>
<dbReference type="InterPro" id="IPR004843">
    <property type="entry name" value="Calcineurin-like_PHP"/>
</dbReference>
<dbReference type="Gene3D" id="3.60.21.10">
    <property type="match status" value="1"/>
</dbReference>
<accession>A0A3G4ZYV1</accession>
<evidence type="ECO:0000259" key="1">
    <source>
        <dbReference type="Pfam" id="PF00149"/>
    </source>
</evidence>
<evidence type="ECO:0000313" key="2">
    <source>
        <dbReference type="EMBL" id="AYV80087.1"/>
    </source>
</evidence>
<dbReference type="PANTHER" id="PTHR46546">
    <property type="entry name" value="SHEWANELLA-LIKE PROTEIN PHOSPHATASE 1"/>
    <property type="match status" value="1"/>
</dbReference>